<evidence type="ECO:0000256" key="2">
    <source>
        <dbReference type="ARBA" id="ARBA00022801"/>
    </source>
</evidence>
<feature type="region of interest" description="Disordered" evidence="3">
    <location>
        <begin position="1"/>
        <end position="77"/>
    </location>
</feature>
<reference evidence="5" key="1">
    <citation type="submission" date="2020-09" db="EMBL/GenBank/DDBJ databases">
        <title>De no assembly of potato wild relative species, Solanum commersonii.</title>
        <authorList>
            <person name="Cho K."/>
        </authorList>
    </citation>
    <scope>NUCLEOTIDE SEQUENCE</scope>
    <source>
        <strain evidence="5">LZ3.2</strain>
        <tissue evidence="5">Leaf</tissue>
    </source>
</reference>
<sequence>MTTAPVSHSNPKGKEKEKEQENEEQEKEKDEEDEKEKEQEKEEQEKEQEKEKENEKEQEKEKEKEKDKVKKKAKEKEKKQQYPFEGFNIDGEGSTELMSSFAQWINEGLYKHHAKKRNRDDHYLTNCSDLEFKQLDFAVAFLKKKDWIYVMSQPNKCWTDQKKLKQQSHSKYRYTTINCFFKTYIDNASVVSEYENKIVSTIKRFGIPDRTNWPVLESYQEKNKSHPFEVRHVTGIAQQASNSLDCGRFVAAYAEFLSDGLQARSGYVSNNEDLQRPRPKKAKFDENVVVTIIY</sequence>
<dbReference type="GO" id="GO:0006508">
    <property type="term" value="P:proteolysis"/>
    <property type="evidence" value="ECO:0007669"/>
    <property type="project" value="UniProtKB-KW"/>
</dbReference>
<name>A0A9J5VZQ5_SOLCO</name>
<keyword evidence="6" id="KW-1185">Reference proteome</keyword>
<protein>
    <recommendedName>
        <fullName evidence="4">Ubiquitin-like protease family profile domain-containing protein</fullName>
    </recommendedName>
</protein>
<comment type="caution">
    <text evidence="5">The sequence shown here is derived from an EMBL/GenBank/DDBJ whole genome shotgun (WGS) entry which is preliminary data.</text>
</comment>
<dbReference type="Pfam" id="PF02902">
    <property type="entry name" value="Peptidase_C48"/>
    <property type="match status" value="1"/>
</dbReference>
<organism evidence="5 6">
    <name type="scientific">Solanum commersonii</name>
    <name type="common">Commerson's wild potato</name>
    <name type="synonym">Commerson's nightshade</name>
    <dbReference type="NCBI Taxonomy" id="4109"/>
    <lineage>
        <taxon>Eukaryota</taxon>
        <taxon>Viridiplantae</taxon>
        <taxon>Streptophyta</taxon>
        <taxon>Embryophyta</taxon>
        <taxon>Tracheophyta</taxon>
        <taxon>Spermatophyta</taxon>
        <taxon>Magnoliopsida</taxon>
        <taxon>eudicotyledons</taxon>
        <taxon>Gunneridae</taxon>
        <taxon>Pentapetalae</taxon>
        <taxon>asterids</taxon>
        <taxon>lamiids</taxon>
        <taxon>Solanales</taxon>
        <taxon>Solanaceae</taxon>
        <taxon>Solanoideae</taxon>
        <taxon>Solaneae</taxon>
        <taxon>Solanum</taxon>
    </lineage>
</organism>
<evidence type="ECO:0000313" key="6">
    <source>
        <dbReference type="Proteomes" id="UP000824120"/>
    </source>
</evidence>
<proteinExistence type="predicted"/>
<dbReference type="OrthoDB" id="1939479at2759"/>
<evidence type="ECO:0000259" key="4">
    <source>
        <dbReference type="Pfam" id="PF02902"/>
    </source>
</evidence>
<gene>
    <name evidence="5" type="ORF">H5410_064337</name>
</gene>
<evidence type="ECO:0000313" key="5">
    <source>
        <dbReference type="EMBL" id="KAG5568657.1"/>
    </source>
</evidence>
<feature type="compositionally biased region" description="Basic and acidic residues" evidence="3">
    <location>
        <begin position="36"/>
        <end position="77"/>
    </location>
</feature>
<dbReference type="AlphaFoldDB" id="A0A9J5VZQ5"/>
<feature type="compositionally biased region" description="Acidic residues" evidence="3">
    <location>
        <begin position="20"/>
        <end position="35"/>
    </location>
</feature>
<dbReference type="GO" id="GO:0008234">
    <property type="term" value="F:cysteine-type peptidase activity"/>
    <property type="evidence" value="ECO:0007669"/>
    <property type="project" value="InterPro"/>
</dbReference>
<evidence type="ECO:0000256" key="1">
    <source>
        <dbReference type="ARBA" id="ARBA00022670"/>
    </source>
</evidence>
<evidence type="ECO:0000256" key="3">
    <source>
        <dbReference type="SAM" id="MobiDB-lite"/>
    </source>
</evidence>
<keyword evidence="1" id="KW-0645">Protease</keyword>
<feature type="compositionally biased region" description="Polar residues" evidence="3">
    <location>
        <begin position="1"/>
        <end position="10"/>
    </location>
</feature>
<accession>A0A9J5VZQ5</accession>
<feature type="domain" description="Ubiquitin-like protease family profile" evidence="4">
    <location>
        <begin position="218"/>
        <end position="283"/>
    </location>
</feature>
<dbReference type="EMBL" id="JACXVP010000072">
    <property type="protein sequence ID" value="KAG5568657.1"/>
    <property type="molecule type" value="Genomic_DNA"/>
</dbReference>
<dbReference type="Proteomes" id="UP000824120">
    <property type="component" value="Unassembled WGS sequence"/>
</dbReference>
<dbReference type="InterPro" id="IPR003653">
    <property type="entry name" value="Peptidase_C48_C"/>
</dbReference>
<keyword evidence="2" id="KW-0378">Hydrolase</keyword>